<sequence>MSFALDKRNAIFLGVCAGFAKMTNTDALWWRLGAVVGTVVGFGLLPIIYLLIAWLAQPRTAHDA</sequence>
<dbReference type="RefSeq" id="WP_381491268.1">
    <property type="nucleotide sequence ID" value="NZ_JBHTIK010000007.1"/>
</dbReference>
<evidence type="ECO:0000256" key="1">
    <source>
        <dbReference type="SAM" id="Phobius"/>
    </source>
</evidence>
<keyword evidence="1" id="KW-1133">Transmembrane helix</keyword>
<keyword evidence="1" id="KW-0472">Membrane</keyword>
<comment type="caution">
    <text evidence="3">The sequence shown here is derived from an EMBL/GenBank/DDBJ whole genome shotgun (WGS) entry which is preliminary data.</text>
</comment>
<proteinExistence type="predicted"/>
<keyword evidence="1" id="KW-0812">Transmembrane</keyword>
<dbReference type="InterPro" id="IPR007168">
    <property type="entry name" value="Phageshock_PspC_N"/>
</dbReference>
<feature type="transmembrane region" description="Helical" evidence="1">
    <location>
        <begin position="35"/>
        <end position="56"/>
    </location>
</feature>
<organism evidence="3 4">
    <name type="scientific">Sphingosinicella xenopeptidilytica</name>
    <dbReference type="NCBI Taxonomy" id="364098"/>
    <lineage>
        <taxon>Bacteria</taxon>
        <taxon>Pseudomonadati</taxon>
        <taxon>Pseudomonadota</taxon>
        <taxon>Alphaproteobacteria</taxon>
        <taxon>Sphingomonadales</taxon>
        <taxon>Sphingosinicellaceae</taxon>
        <taxon>Sphingosinicella</taxon>
    </lineage>
</organism>
<keyword evidence="4" id="KW-1185">Reference proteome</keyword>
<feature type="domain" description="Phage shock protein PspC N-terminal" evidence="2">
    <location>
        <begin position="5"/>
        <end position="56"/>
    </location>
</feature>
<name>A0ABW3C5M1_SPHXN</name>
<accession>A0ABW3C5M1</accession>
<dbReference type="Proteomes" id="UP001597124">
    <property type="component" value="Unassembled WGS sequence"/>
</dbReference>
<protein>
    <submittedName>
        <fullName evidence="3">PspC domain-containing protein</fullName>
    </submittedName>
</protein>
<evidence type="ECO:0000313" key="4">
    <source>
        <dbReference type="Proteomes" id="UP001597124"/>
    </source>
</evidence>
<evidence type="ECO:0000259" key="2">
    <source>
        <dbReference type="Pfam" id="PF04024"/>
    </source>
</evidence>
<reference evidence="4" key="1">
    <citation type="journal article" date="2019" name="Int. J. Syst. Evol. Microbiol.">
        <title>The Global Catalogue of Microorganisms (GCM) 10K type strain sequencing project: providing services to taxonomists for standard genome sequencing and annotation.</title>
        <authorList>
            <consortium name="The Broad Institute Genomics Platform"/>
            <consortium name="The Broad Institute Genome Sequencing Center for Infectious Disease"/>
            <person name="Wu L."/>
            <person name="Ma J."/>
        </authorList>
    </citation>
    <scope>NUCLEOTIDE SEQUENCE [LARGE SCALE GENOMIC DNA]</scope>
    <source>
        <strain evidence="4">CCUG 52537</strain>
    </source>
</reference>
<dbReference type="Pfam" id="PF04024">
    <property type="entry name" value="PspC"/>
    <property type="match status" value="1"/>
</dbReference>
<gene>
    <name evidence="3" type="ORF">ACFQ00_12550</name>
</gene>
<evidence type="ECO:0000313" key="3">
    <source>
        <dbReference type="EMBL" id="MFD0849159.1"/>
    </source>
</evidence>
<dbReference type="EMBL" id="JBHTIK010000007">
    <property type="protein sequence ID" value="MFD0849159.1"/>
    <property type="molecule type" value="Genomic_DNA"/>
</dbReference>